<dbReference type="HAMAP" id="MF_04009">
    <property type="entry name" value="HSV_AN"/>
    <property type="match status" value="1"/>
</dbReference>
<evidence type="ECO:0000256" key="2">
    <source>
        <dbReference type="ARBA" id="ARBA00022581"/>
    </source>
</evidence>
<protein>
    <submittedName>
        <fullName evidence="9 10">GP98</fullName>
    </submittedName>
</protein>
<keyword evidence="2" id="KW-0945">Host-virus interaction</keyword>
<evidence type="ECO:0000256" key="3">
    <source>
        <dbReference type="ARBA" id="ARBA00022722"/>
    </source>
</evidence>
<dbReference type="GO" id="GO:0004519">
    <property type="term" value="F:endonuclease activity"/>
    <property type="evidence" value="ECO:0007669"/>
    <property type="project" value="UniProtKB-KW"/>
</dbReference>
<keyword evidence="1" id="KW-1048">Host nucleus</keyword>
<dbReference type="Pfam" id="PF01771">
    <property type="entry name" value="Viral_alk_exo"/>
    <property type="match status" value="1"/>
</dbReference>
<dbReference type="KEGG" id="vg:14536691"/>
<dbReference type="SUPFAM" id="SSF52980">
    <property type="entry name" value="Restriction endonuclease-like"/>
    <property type="match status" value="1"/>
</dbReference>
<keyword evidence="6" id="KW-0269">Exonuclease</keyword>
<evidence type="ECO:0000256" key="1">
    <source>
        <dbReference type="ARBA" id="ARBA00022562"/>
    </source>
</evidence>
<reference evidence="10 11" key="1">
    <citation type="journal article" date="2011" name="J. Gen. Virol.">
        <title>Re-evaluation of the genome sequence of guinea pig cytomegalovirus.</title>
        <authorList>
            <person name="Kanai K."/>
            <person name="Yamada S."/>
            <person name="Yamamoto Y."/>
            <person name="Fukui Y."/>
            <person name="Kurane I."/>
            <person name="Inoue N."/>
        </authorList>
    </citation>
    <scope>NUCLEOTIDE SEQUENCE [LARGE SCALE GENOMIC DNA]</scope>
    <source>
        <strain evidence="10">22122</strain>
    </source>
</reference>
<dbReference type="Proteomes" id="UP000132784">
    <property type="component" value="Segment"/>
</dbReference>
<name>B7TQ00_GPCMV</name>
<evidence type="ECO:0000256" key="4">
    <source>
        <dbReference type="ARBA" id="ARBA00022759"/>
    </source>
</evidence>
<keyword evidence="5" id="KW-0378">Hydrolase</keyword>
<feature type="compositionally biased region" description="Basic and acidic residues" evidence="8">
    <location>
        <begin position="38"/>
        <end position="49"/>
    </location>
</feature>
<evidence type="ECO:0000256" key="8">
    <source>
        <dbReference type="SAM" id="MobiDB-lite"/>
    </source>
</evidence>
<dbReference type="RefSeq" id="YP_007417864.1">
    <property type="nucleotide sequence ID" value="NC_020231.1"/>
</dbReference>
<gene>
    <name evidence="10" type="primary">GP98</name>
</gene>
<evidence type="ECO:0000313" key="10">
    <source>
        <dbReference type="EMBL" id="BAJ78556.1"/>
    </source>
</evidence>
<evidence type="ECO:0000256" key="6">
    <source>
        <dbReference type="ARBA" id="ARBA00022839"/>
    </source>
</evidence>
<organism evidence="10 11">
    <name type="scientific">Guinea pig cytomegalovirus (strain 22122)</name>
    <name type="common">GPCMV</name>
    <dbReference type="NCBI Taxonomy" id="103920"/>
    <lineage>
        <taxon>Viruses</taxon>
        <taxon>Duplodnaviria</taxon>
        <taxon>Heunggongvirae</taxon>
        <taxon>Peploviricota</taxon>
        <taxon>Herviviricetes</taxon>
        <taxon>Herpesvirales</taxon>
        <taxon>Orthoherpesviridae</taxon>
        <taxon>Betaherpesvirinae</taxon>
        <taxon>Quwivirus</taxon>
        <taxon>Quwivirus caviidbeta2</taxon>
    </lineage>
</organism>
<evidence type="ECO:0000313" key="12">
    <source>
        <dbReference type="Proteomes" id="UP000132784"/>
    </source>
</evidence>
<dbReference type="GO" id="GO:0004527">
    <property type="term" value="F:exonuclease activity"/>
    <property type="evidence" value="ECO:0007669"/>
    <property type="project" value="UniProtKB-KW"/>
</dbReference>
<evidence type="ECO:0000256" key="5">
    <source>
        <dbReference type="ARBA" id="ARBA00022801"/>
    </source>
</evidence>
<keyword evidence="3" id="KW-0540">Nuclease</keyword>
<feature type="region of interest" description="Disordered" evidence="8">
    <location>
        <begin position="414"/>
        <end position="437"/>
    </location>
</feature>
<evidence type="ECO:0000256" key="7">
    <source>
        <dbReference type="ARBA" id="ARBA00023200"/>
    </source>
</evidence>
<keyword evidence="12" id="KW-1185">Reference proteome</keyword>
<dbReference type="PRINTS" id="PR00924">
    <property type="entry name" value="ALKEXNUCLASE"/>
</dbReference>
<dbReference type="InterPro" id="IPR011335">
    <property type="entry name" value="Restrct_endonuc-II-like"/>
</dbReference>
<dbReference type="GO" id="GO:0003677">
    <property type="term" value="F:DNA binding"/>
    <property type="evidence" value="ECO:0007669"/>
    <property type="project" value="InterPro"/>
</dbReference>
<dbReference type="Gene3D" id="1.20.120.860">
    <property type="entry name" value="Herpesvirus alkaline exonuclease, N-terminal domain"/>
    <property type="match status" value="1"/>
</dbReference>
<dbReference type="InterPro" id="IPR001616">
    <property type="entry name" value="Herpes_alk_exo"/>
</dbReference>
<dbReference type="EMBL" id="AB592928">
    <property type="protein sequence ID" value="BAJ78556.1"/>
    <property type="molecule type" value="Genomic_DNA"/>
</dbReference>
<reference evidence="9 12" key="2">
    <citation type="journal article" date="2013" name="Genome Announc.">
        <title>Complete genome sequence of pathogenic Guinea pig cytomegalovirus from salivary gland homogenates of infected animals.</title>
        <authorList>
            <person name="Yang D."/>
            <person name="Tamburro K."/>
            <person name="Dittmer D."/>
            <person name="Cui X."/>
            <person name="McVoy M.A."/>
            <person name="Hernandez-Alvarado N."/>
            <person name="Schleiss M.R."/>
        </authorList>
    </citation>
    <scope>NUCLEOTIDE SEQUENCE [LARGE SCALE GENOMIC DNA]</scope>
    <source>
        <strain evidence="9">21222</strain>
    </source>
</reference>
<keyword evidence="4" id="KW-0255">Endonuclease</keyword>
<evidence type="ECO:0000313" key="9">
    <source>
        <dbReference type="EMBL" id="AGE11568.1"/>
    </source>
</evidence>
<dbReference type="InterPro" id="IPR034720">
    <property type="entry name" value="Viral_alk_exo"/>
</dbReference>
<proteinExistence type="inferred from homology"/>
<evidence type="ECO:0000313" key="11">
    <source>
        <dbReference type="Proteomes" id="UP000102041"/>
    </source>
</evidence>
<dbReference type="Proteomes" id="UP000102041">
    <property type="component" value="Segment"/>
</dbReference>
<sequence>MADEAAGPSRDGGGDGNGGDSRDGDDGCGGGAASRKRGLSEGDDRRDDPSGDGLDLERMWALFSDEPMTLFLSDKFILRRAEAEKVPYYALRLTYLYYMFKKINVLYPDIGACASFVAVVDEETLRFRNAADLRGDVLRFSDEQFMTFARDLFVACGGGRRLDRLLCHLERGTRGQTENSVWHVLRGETITATRFYQTLVSDRAAVRFENPGSQRYAESVAFGRAREPTVKRLIEVFVEKRTEPVVGGLGLLLDPGSAVLGASLDLCFGVSESREEGLLRVHERARIFEIKCRYKYLRACEDPYVLRVLRESTAESVVAFLLSHKIPAVDYRREGEIPGTHEFLMSHDGAFETRKRTRPGRVATNLKPHIPDLVSLNRALSSEVIVFHTTTASGETINGSPDVPVRDEERVVGDEIDDLGGENDDGNEDDSISGRETPELSDAVFLRERARFRLPVFVNPRHPNFFQVLLQHYVLSQYYCCQHEDPESIDPEQLPSANLVSAIFRKRSEREAGKDVYLDGRRLDCDDIPLFIVITPLAFDHRVTGNVVARVLSAWEIAIRKCSGVSIWVPDSVRRFVATARGRVPSPCTITAETK</sequence>
<feature type="compositionally biased region" description="Gly residues" evidence="8">
    <location>
        <begin position="10"/>
        <end position="19"/>
    </location>
</feature>
<feature type="compositionally biased region" description="Acidic residues" evidence="8">
    <location>
        <begin position="414"/>
        <end position="431"/>
    </location>
</feature>
<accession>B7TQ00</accession>
<dbReference type="EMBL" id="KC503762">
    <property type="protein sequence ID" value="AGE11568.1"/>
    <property type="molecule type" value="Genomic_DNA"/>
</dbReference>
<feature type="region of interest" description="Disordered" evidence="8">
    <location>
        <begin position="1"/>
        <end position="51"/>
    </location>
</feature>
<organismHost>
    <name type="scientific">Cavia porcellus</name>
    <name type="common">Guinea pig</name>
    <dbReference type="NCBI Taxonomy" id="10141"/>
</organismHost>
<dbReference type="OrthoDB" id="4574at10239"/>
<dbReference type="GeneID" id="14536691"/>
<keyword evidence="7" id="KW-1035">Host cytoplasm</keyword>